<proteinExistence type="predicted"/>
<reference evidence="1 2" key="1">
    <citation type="journal article" date="2020" name="Cell">
        <title>Large-Scale Comparative Analyses of Tick Genomes Elucidate Their Genetic Diversity and Vector Capacities.</title>
        <authorList>
            <consortium name="Tick Genome and Microbiome Consortium (TIGMIC)"/>
            <person name="Jia N."/>
            <person name="Wang J."/>
            <person name="Shi W."/>
            <person name="Du L."/>
            <person name="Sun Y."/>
            <person name="Zhan W."/>
            <person name="Jiang J.F."/>
            <person name="Wang Q."/>
            <person name="Zhang B."/>
            <person name="Ji P."/>
            <person name="Bell-Sakyi L."/>
            <person name="Cui X.M."/>
            <person name="Yuan T.T."/>
            <person name="Jiang B.G."/>
            <person name="Yang W.F."/>
            <person name="Lam T.T."/>
            <person name="Chang Q.C."/>
            <person name="Ding S.J."/>
            <person name="Wang X.J."/>
            <person name="Zhu J.G."/>
            <person name="Ruan X.D."/>
            <person name="Zhao L."/>
            <person name="Wei J.T."/>
            <person name="Ye R.Z."/>
            <person name="Que T.C."/>
            <person name="Du C.H."/>
            <person name="Zhou Y.H."/>
            <person name="Cheng J.X."/>
            <person name="Dai P.F."/>
            <person name="Guo W.B."/>
            <person name="Han X.H."/>
            <person name="Huang E.J."/>
            <person name="Li L.F."/>
            <person name="Wei W."/>
            <person name="Gao Y.C."/>
            <person name="Liu J.Z."/>
            <person name="Shao H.Z."/>
            <person name="Wang X."/>
            <person name="Wang C.C."/>
            <person name="Yang T.C."/>
            <person name="Huo Q.B."/>
            <person name="Li W."/>
            <person name="Chen H.Y."/>
            <person name="Chen S.E."/>
            <person name="Zhou L.G."/>
            <person name="Ni X.B."/>
            <person name="Tian J.H."/>
            <person name="Sheng Y."/>
            <person name="Liu T."/>
            <person name="Pan Y.S."/>
            <person name="Xia L.Y."/>
            <person name="Li J."/>
            <person name="Zhao F."/>
            <person name="Cao W.C."/>
        </authorList>
    </citation>
    <scope>NUCLEOTIDE SEQUENCE [LARGE SCALE GENOMIC DNA]</scope>
    <source>
        <strain evidence="1">Iper-2018</strain>
    </source>
</reference>
<sequence>MFQITLVVGQLLDQLALKTQNTNAALGQVTNWDEILKAHNKDTWCQKWGLTRRKKNLSRNDTVTNSSDGAKKTPLRQDKQVDARERRFRNYGRWSKTPKPLYLSSESPDAWDDWLQSYEWYATAIQLQKKPPEVQVANFMTVVGPDAQNVFRTLLLSEDDKKNLDIVKQRFKEHFHPKVNHAYERYRFNQKQNEGETFN</sequence>
<protein>
    <submittedName>
        <fullName evidence="1">Uncharacterized protein</fullName>
    </submittedName>
</protein>
<keyword evidence="2" id="KW-1185">Reference proteome</keyword>
<dbReference type="EMBL" id="JABSTQ010000645">
    <property type="protein sequence ID" value="KAG0445271.1"/>
    <property type="molecule type" value="Genomic_DNA"/>
</dbReference>
<dbReference type="Proteomes" id="UP000805193">
    <property type="component" value="Unassembled WGS sequence"/>
</dbReference>
<evidence type="ECO:0000313" key="2">
    <source>
        <dbReference type="Proteomes" id="UP000805193"/>
    </source>
</evidence>
<evidence type="ECO:0000313" key="1">
    <source>
        <dbReference type="EMBL" id="KAG0445271.1"/>
    </source>
</evidence>
<comment type="caution">
    <text evidence="1">The sequence shown here is derived from an EMBL/GenBank/DDBJ whole genome shotgun (WGS) entry which is preliminary data.</text>
</comment>
<name>A0AC60R008_IXOPE</name>
<gene>
    <name evidence="1" type="ORF">HPB47_017511</name>
</gene>
<organism evidence="1 2">
    <name type="scientific">Ixodes persulcatus</name>
    <name type="common">Taiga tick</name>
    <dbReference type="NCBI Taxonomy" id="34615"/>
    <lineage>
        <taxon>Eukaryota</taxon>
        <taxon>Metazoa</taxon>
        <taxon>Ecdysozoa</taxon>
        <taxon>Arthropoda</taxon>
        <taxon>Chelicerata</taxon>
        <taxon>Arachnida</taxon>
        <taxon>Acari</taxon>
        <taxon>Parasitiformes</taxon>
        <taxon>Ixodida</taxon>
        <taxon>Ixodoidea</taxon>
        <taxon>Ixodidae</taxon>
        <taxon>Ixodinae</taxon>
        <taxon>Ixodes</taxon>
    </lineage>
</organism>
<accession>A0AC60R008</accession>